<dbReference type="VEuPathDB" id="FungiDB:SI65_05573"/>
<dbReference type="SUPFAM" id="SSF52799">
    <property type="entry name" value="(Phosphotyrosine protein) phosphatases II"/>
    <property type="match status" value="1"/>
</dbReference>
<name>A0A1E3BEZ5_ASPCR</name>
<gene>
    <name evidence="8" type="ORF">SI65_05573</name>
</gene>
<dbReference type="PROSITE" id="PS50056">
    <property type="entry name" value="TYR_PHOSPHATASE_2"/>
    <property type="match status" value="1"/>
</dbReference>
<dbReference type="InterPro" id="IPR000387">
    <property type="entry name" value="Tyr_Pase_dom"/>
</dbReference>
<dbReference type="OrthoDB" id="426001at2759"/>
<feature type="compositionally biased region" description="Low complexity" evidence="5">
    <location>
        <begin position="148"/>
        <end position="169"/>
    </location>
</feature>
<dbReference type="InterPro" id="IPR000340">
    <property type="entry name" value="Dual-sp_phosphatase_cat-dom"/>
</dbReference>
<dbReference type="PROSITE" id="PS00383">
    <property type="entry name" value="TYR_PHOSPHATASE_1"/>
    <property type="match status" value="1"/>
</dbReference>
<dbReference type="Proteomes" id="UP000094569">
    <property type="component" value="Unassembled WGS sequence"/>
</dbReference>
<dbReference type="GO" id="GO:0008330">
    <property type="term" value="F:protein tyrosine/threonine phosphatase activity"/>
    <property type="evidence" value="ECO:0007669"/>
    <property type="project" value="TreeGrafter"/>
</dbReference>
<dbReference type="Gene3D" id="3.90.190.10">
    <property type="entry name" value="Protein tyrosine phosphatase superfamily"/>
    <property type="match status" value="1"/>
</dbReference>
<dbReference type="EMBL" id="JXNT01000005">
    <property type="protein sequence ID" value="ODM18956.1"/>
    <property type="molecule type" value="Genomic_DNA"/>
</dbReference>
<dbReference type="GO" id="GO:0043409">
    <property type="term" value="P:negative regulation of MAPK cascade"/>
    <property type="evidence" value="ECO:0007669"/>
    <property type="project" value="TreeGrafter"/>
</dbReference>
<dbReference type="InterPro" id="IPR020422">
    <property type="entry name" value="TYR_PHOSPHATASE_DUAL_dom"/>
</dbReference>
<feature type="compositionally biased region" description="Low complexity" evidence="5">
    <location>
        <begin position="588"/>
        <end position="602"/>
    </location>
</feature>
<dbReference type="PANTHER" id="PTHR10159">
    <property type="entry name" value="DUAL SPECIFICITY PROTEIN PHOSPHATASE"/>
    <property type="match status" value="1"/>
</dbReference>
<dbReference type="Pfam" id="PF00782">
    <property type="entry name" value="DSPc"/>
    <property type="match status" value="1"/>
</dbReference>
<dbReference type="PANTHER" id="PTHR10159:SF519">
    <property type="entry name" value="DUAL SPECIFICITY PROTEIN PHOSPHATASE MPK3"/>
    <property type="match status" value="1"/>
</dbReference>
<reference evidence="8 9" key="1">
    <citation type="journal article" date="2016" name="BMC Genomics">
        <title>Comparative genomic and transcriptomic analyses of the Fuzhuan brick tea-fermentation fungus Aspergillus cristatus.</title>
        <authorList>
            <person name="Ge Y."/>
            <person name="Wang Y."/>
            <person name="Liu Y."/>
            <person name="Tan Y."/>
            <person name="Ren X."/>
            <person name="Zhang X."/>
            <person name="Hyde K.D."/>
            <person name="Liu Y."/>
            <person name="Liu Z."/>
        </authorList>
    </citation>
    <scope>NUCLEOTIDE SEQUENCE [LARGE SCALE GENOMIC DNA]</scope>
    <source>
        <strain evidence="8 9">GZAAS20.1005</strain>
    </source>
</reference>
<dbReference type="GO" id="GO:0033550">
    <property type="term" value="F:MAP kinase tyrosine phosphatase activity"/>
    <property type="evidence" value="ECO:0007669"/>
    <property type="project" value="TreeGrafter"/>
</dbReference>
<feature type="compositionally biased region" description="Polar residues" evidence="5">
    <location>
        <begin position="629"/>
        <end position="639"/>
    </location>
</feature>
<feature type="compositionally biased region" description="Low complexity" evidence="5">
    <location>
        <begin position="176"/>
        <end position="190"/>
    </location>
</feature>
<feature type="domain" description="Tyrosine-protein phosphatase" evidence="6">
    <location>
        <begin position="400"/>
        <end position="569"/>
    </location>
</feature>
<keyword evidence="3" id="KW-0378">Hydrolase</keyword>
<feature type="compositionally biased region" description="Low complexity" evidence="5">
    <location>
        <begin position="203"/>
        <end position="213"/>
    </location>
</feature>
<evidence type="ECO:0000259" key="7">
    <source>
        <dbReference type="PROSITE" id="PS50056"/>
    </source>
</evidence>
<dbReference type="EC" id="3.1.3.48" evidence="2"/>
<evidence type="ECO:0000256" key="4">
    <source>
        <dbReference type="ARBA" id="ARBA00022912"/>
    </source>
</evidence>
<feature type="domain" description="Tyrosine specific protein phosphatases" evidence="7">
    <location>
        <begin position="489"/>
        <end position="546"/>
    </location>
</feature>
<proteinExistence type="inferred from homology"/>
<evidence type="ECO:0000313" key="9">
    <source>
        <dbReference type="Proteomes" id="UP000094569"/>
    </source>
</evidence>
<evidence type="ECO:0000256" key="5">
    <source>
        <dbReference type="SAM" id="MobiDB-lite"/>
    </source>
</evidence>
<dbReference type="AlphaFoldDB" id="A0A1E3BEZ5"/>
<dbReference type="GO" id="GO:0005634">
    <property type="term" value="C:nucleus"/>
    <property type="evidence" value="ECO:0007669"/>
    <property type="project" value="TreeGrafter"/>
</dbReference>
<dbReference type="GO" id="GO:0005829">
    <property type="term" value="C:cytosol"/>
    <property type="evidence" value="ECO:0007669"/>
    <property type="project" value="TreeGrafter"/>
</dbReference>
<accession>A0A1E3BEZ5</accession>
<evidence type="ECO:0000313" key="8">
    <source>
        <dbReference type="EMBL" id="ODM18956.1"/>
    </source>
</evidence>
<dbReference type="SMART" id="SM00195">
    <property type="entry name" value="DSPc"/>
    <property type="match status" value="1"/>
</dbReference>
<protein>
    <recommendedName>
        <fullName evidence="2">protein-tyrosine-phosphatase</fullName>
        <ecNumber evidence="2">3.1.3.48</ecNumber>
    </recommendedName>
</protein>
<dbReference type="PROSITE" id="PS50054">
    <property type="entry name" value="TYR_PHOSPHATASE_DUAL"/>
    <property type="match status" value="1"/>
</dbReference>
<organism evidence="8 9">
    <name type="scientific">Aspergillus cristatus</name>
    <name type="common">Chinese Fuzhuan brick tea-fermentation fungus</name>
    <name type="synonym">Eurotium cristatum</name>
    <dbReference type="NCBI Taxonomy" id="573508"/>
    <lineage>
        <taxon>Eukaryota</taxon>
        <taxon>Fungi</taxon>
        <taxon>Dikarya</taxon>
        <taxon>Ascomycota</taxon>
        <taxon>Pezizomycotina</taxon>
        <taxon>Eurotiomycetes</taxon>
        <taxon>Eurotiomycetidae</taxon>
        <taxon>Eurotiales</taxon>
        <taxon>Aspergillaceae</taxon>
        <taxon>Aspergillus</taxon>
        <taxon>Aspergillus subgen. Aspergillus</taxon>
    </lineage>
</organism>
<feature type="region of interest" description="Disordered" evidence="5">
    <location>
        <begin position="105"/>
        <end position="255"/>
    </location>
</feature>
<feature type="region of interest" description="Disordered" evidence="5">
    <location>
        <begin position="66"/>
        <end position="90"/>
    </location>
</feature>
<comment type="caution">
    <text evidence="8">The sequence shown here is derived from an EMBL/GenBank/DDBJ whole genome shotgun (WGS) entry which is preliminary data.</text>
</comment>
<sequence>MNMDADAFPSSLSKRSFAQVASATLSCLHRSSRCNNNASAVAPAFYHDGCDTERVLLSPFKRRTIRKSPSAPLPTPSTSTMPIQTSAPSHPDSFPSFMSVFGGISSRFTPEKDEGPAPLQPLRVPFSHGSTTAHPSRRPLPFRHRESVSSMTSGSTDSSPTTTISTFDSPCAPDTSPSSSPESPSSMPYPKFMQPAQFGEQKPAQPAQSQSQQRNESLKPSESLKPVQPESPNRRARNLKNLSLRMPPPLDSSRPPIATASVVETTSHHFSAPPSPVIPPKTGRRKPAGLTIRTPGFDKSFSSNITEVVPPTPSLRHAESSPSLHSVFSPSFGPKGGMQLPRPVTHHGVRRPSEGCFTPLQTVPDENSHAGGALHDLQEEDDHLDSRESLQRNERGYPDGPIRIYDSGVYLYLEPTAQEASQFDVVVNVAKEVANPFTKSPESDTVMSAWRNSISAAIGEQHVQNDSHTQSSKPEYIHVSWDHNSEILDDLYPLCELIDSRISQGKKVLIHCQLGASRSASLVIAYGLFKNRELDFNSMYEMVKARSRWVGPNMSLIYQLTDFRSRLIRGTLSKKSPEEWSLASTPKSEVPAPSLAASPELPDNGQITNHVPPIPPVPSLSVPGDQKTLRPSSPGFSKTLSHKRSLPPRPLPLRQMYHTAEPADRPQRPRTSYVQPVKKGSFVREQPDLSSIFSPRTTEFMVAPLPRQMGGIGGVLSGDVADPRSPPPGNERLIMRSIDEFL</sequence>
<dbReference type="CDD" id="cd14521">
    <property type="entry name" value="DSP_fungal_SDP1-like"/>
    <property type="match status" value="1"/>
</dbReference>
<keyword evidence="4" id="KW-0904">Protein phosphatase</keyword>
<keyword evidence="9" id="KW-1185">Reference proteome</keyword>
<evidence type="ECO:0000259" key="6">
    <source>
        <dbReference type="PROSITE" id="PS50054"/>
    </source>
</evidence>
<dbReference type="STRING" id="573508.A0A1E3BEZ5"/>
<evidence type="ECO:0000256" key="3">
    <source>
        <dbReference type="ARBA" id="ARBA00022801"/>
    </source>
</evidence>
<feature type="region of interest" description="Disordered" evidence="5">
    <location>
        <begin position="578"/>
        <end position="653"/>
    </location>
</feature>
<evidence type="ECO:0000256" key="1">
    <source>
        <dbReference type="ARBA" id="ARBA00008601"/>
    </source>
</evidence>
<dbReference type="InterPro" id="IPR029021">
    <property type="entry name" value="Prot-tyrosine_phosphatase-like"/>
</dbReference>
<dbReference type="InterPro" id="IPR016130">
    <property type="entry name" value="Tyr_Pase_AS"/>
</dbReference>
<evidence type="ECO:0000256" key="2">
    <source>
        <dbReference type="ARBA" id="ARBA00013064"/>
    </source>
</evidence>
<dbReference type="GO" id="GO:0017017">
    <property type="term" value="F:MAP kinase tyrosine/serine/threonine phosphatase activity"/>
    <property type="evidence" value="ECO:0007669"/>
    <property type="project" value="TreeGrafter"/>
</dbReference>
<comment type="similarity">
    <text evidence="1">Belongs to the protein-tyrosine phosphatase family. Non-receptor class dual specificity subfamily.</text>
</comment>